<evidence type="ECO:0000259" key="7">
    <source>
        <dbReference type="Pfam" id="PF01138"/>
    </source>
</evidence>
<comment type="caution">
    <text evidence="8">The sequence shown here is derived from an EMBL/GenBank/DDBJ whole genome shotgun (WGS) entry which is preliminary data.</text>
</comment>
<proteinExistence type="inferred from homology"/>
<dbReference type="InParanoid" id="A0A066WQG8"/>
<dbReference type="GO" id="GO:0000176">
    <property type="term" value="C:nuclear exosome (RNase complex)"/>
    <property type="evidence" value="ECO:0007669"/>
    <property type="project" value="TreeGrafter"/>
</dbReference>
<dbReference type="Pfam" id="PF01138">
    <property type="entry name" value="RNase_PH"/>
    <property type="match status" value="1"/>
</dbReference>
<reference evidence="8 9" key="1">
    <citation type="submission" date="2014-05" db="EMBL/GenBank/DDBJ databases">
        <title>Draft genome sequence of a rare smut relative, Tilletiaria anomala UBC 951.</title>
        <authorList>
            <consortium name="DOE Joint Genome Institute"/>
            <person name="Toome M."/>
            <person name="Kuo A."/>
            <person name="Henrissat B."/>
            <person name="Lipzen A."/>
            <person name="Tritt A."/>
            <person name="Yoshinaga Y."/>
            <person name="Zane M."/>
            <person name="Barry K."/>
            <person name="Grigoriev I.V."/>
            <person name="Spatafora J.W."/>
            <person name="Aimea M.C."/>
        </authorList>
    </citation>
    <scope>NUCLEOTIDE SEQUENCE [LARGE SCALE GENOMIC DNA]</scope>
    <source>
        <strain evidence="8 9">UBC 951</strain>
    </source>
</reference>
<dbReference type="RefSeq" id="XP_013245679.1">
    <property type="nucleotide sequence ID" value="XM_013390225.1"/>
</dbReference>
<dbReference type="GO" id="GO:0003723">
    <property type="term" value="F:RNA binding"/>
    <property type="evidence" value="ECO:0007669"/>
    <property type="project" value="TreeGrafter"/>
</dbReference>
<dbReference type="STRING" id="1037660.A0A066WQG8"/>
<evidence type="ECO:0000313" key="8">
    <source>
        <dbReference type="EMBL" id="KDN52840.1"/>
    </source>
</evidence>
<dbReference type="InterPro" id="IPR027408">
    <property type="entry name" value="PNPase/RNase_PH_dom_sf"/>
</dbReference>
<dbReference type="SUPFAM" id="SSF54211">
    <property type="entry name" value="Ribosomal protein S5 domain 2-like"/>
    <property type="match status" value="1"/>
</dbReference>
<dbReference type="EMBL" id="JMSN01000006">
    <property type="protein sequence ID" value="KDN52840.1"/>
    <property type="molecule type" value="Genomic_DNA"/>
</dbReference>
<evidence type="ECO:0000256" key="6">
    <source>
        <dbReference type="SAM" id="MobiDB-lite"/>
    </source>
</evidence>
<dbReference type="InterPro" id="IPR001247">
    <property type="entry name" value="ExoRNase_PH_dom1"/>
</dbReference>
<dbReference type="OrthoDB" id="27298at2759"/>
<evidence type="ECO:0000256" key="3">
    <source>
        <dbReference type="ARBA" id="ARBA00022552"/>
    </source>
</evidence>
<comment type="subcellular location">
    <subcellularLocation>
        <location evidence="1">Nucleus</location>
    </subcellularLocation>
</comment>
<dbReference type="GeneID" id="25266334"/>
<evidence type="ECO:0000256" key="1">
    <source>
        <dbReference type="ARBA" id="ARBA00004123"/>
    </source>
</evidence>
<keyword evidence="3" id="KW-0698">rRNA processing</keyword>
<dbReference type="GO" id="GO:0071028">
    <property type="term" value="P:nuclear mRNA surveillance"/>
    <property type="evidence" value="ECO:0007669"/>
    <property type="project" value="TreeGrafter"/>
</dbReference>
<dbReference type="Proteomes" id="UP000027361">
    <property type="component" value="Unassembled WGS sequence"/>
</dbReference>
<dbReference type="HOGENOM" id="CLU_063514_2_0_1"/>
<comment type="similarity">
    <text evidence="2">Belongs to the RNase PH family.</text>
</comment>
<keyword evidence="4" id="KW-0271">Exosome</keyword>
<organism evidence="8 9">
    <name type="scientific">Tilletiaria anomala (strain ATCC 24038 / CBS 436.72 / UBC 951)</name>
    <dbReference type="NCBI Taxonomy" id="1037660"/>
    <lineage>
        <taxon>Eukaryota</taxon>
        <taxon>Fungi</taxon>
        <taxon>Dikarya</taxon>
        <taxon>Basidiomycota</taxon>
        <taxon>Ustilaginomycotina</taxon>
        <taxon>Exobasidiomycetes</taxon>
        <taxon>Georgefischeriales</taxon>
        <taxon>Tilletiariaceae</taxon>
        <taxon>Tilletiaria</taxon>
    </lineage>
</organism>
<dbReference type="InterPro" id="IPR050080">
    <property type="entry name" value="RNase_PH"/>
</dbReference>
<evidence type="ECO:0000256" key="5">
    <source>
        <dbReference type="ARBA" id="ARBA00023242"/>
    </source>
</evidence>
<dbReference type="GO" id="GO:0005730">
    <property type="term" value="C:nucleolus"/>
    <property type="evidence" value="ECO:0007669"/>
    <property type="project" value="TreeGrafter"/>
</dbReference>
<keyword evidence="5" id="KW-0539">Nucleus</keyword>
<dbReference type="GO" id="GO:0071051">
    <property type="term" value="P:poly(A)-dependent snoRNA 3'-end processing"/>
    <property type="evidence" value="ECO:0007669"/>
    <property type="project" value="TreeGrafter"/>
</dbReference>
<protein>
    <recommendedName>
        <fullName evidence="7">Exoribonuclease phosphorolytic domain-containing protein</fullName>
    </recommendedName>
</protein>
<dbReference type="PANTHER" id="PTHR11953">
    <property type="entry name" value="EXOSOME COMPLEX COMPONENT"/>
    <property type="match status" value="1"/>
</dbReference>
<dbReference type="AlphaFoldDB" id="A0A066WQG8"/>
<dbReference type="Gene3D" id="3.30.230.70">
    <property type="entry name" value="GHMP Kinase, N-terminal domain"/>
    <property type="match status" value="1"/>
</dbReference>
<evidence type="ECO:0000313" key="9">
    <source>
        <dbReference type="Proteomes" id="UP000027361"/>
    </source>
</evidence>
<evidence type="ECO:0000256" key="4">
    <source>
        <dbReference type="ARBA" id="ARBA00022835"/>
    </source>
</evidence>
<evidence type="ECO:0000256" key="2">
    <source>
        <dbReference type="ARBA" id="ARBA00006678"/>
    </source>
</evidence>
<dbReference type="GO" id="GO:0006364">
    <property type="term" value="P:rRNA processing"/>
    <property type="evidence" value="ECO:0007669"/>
    <property type="project" value="UniProtKB-KW"/>
</dbReference>
<feature type="region of interest" description="Disordered" evidence="6">
    <location>
        <begin position="171"/>
        <end position="193"/>
    </location>
</feature>
<gene>
    <name evidence="8" type="ORF">K437DRAFT_272139</name>
</gene>
<accession>A0A066WQG8</accession>
<dbReference type="OMA" id="LLWTNYT"/>
<dbReference type="GO" id="GO:0016075">
    <property type="term" value="P:rRNA catabolic process"/>
    <property type="evidence" value="ECO:0007669"/>
    <property type="project" value="TreeGrafter"/>
</dbReference>
<keyword evidence="9" id="KW-1185">Reference proteome</keyword>
<name>A0A066WQG8_TILAU</name>
<dbReference type="PANTHER" id="PTHR11953:SF1">
    <property type="entry name" value="EXOSOME COMPLEX COMPONENT RRP46"/>
    <property type="match status" value="1"/>
</dbReference>
<dbReference type="InterPro" id="IPR020568">
    <property type="entry name" value="Ribosomal_Su5_D2-typ_SF"/>
</dbReference>
<dbReference type="GO" id="GO:0034475">
    <property type="term" value="P:U4 snRNA 3'-end processing"/>
    <property type="evidence" value="ECO:0007669"/>
    <property type="project" value="TreeGrafter"/>
</dbReference>
<dbReference type="GO" id="GO:0000177">
    <property type="term" value="C:cytoplasmic exosome (RNase complex)"/>
    <property type="evidence" value="ECO:0007669"/>
    <property type="project" value="TreeGrafter"/>
</dbReference>
<sequence>MMREISNSTLRIERDVSKLAHGSASFTLGTCSVVTSISGPMEAKQRDEQAENATLDFSVNGLKGGNGISQRAWAASLRELFSSVVLLHMHPRSLIRISSQLASEGNNSLTASYFKKNHSLPPLDRGAAFQPSHKAACINATSVALIVSGIPCKSTVASACCVSIEGRYESETGGDRRQRRRNLTTHPTPEDEHTASNTWLMAFAFSGHDPSQPLQESSTDLSAELVYCEATGAFSDDLLLEATNLCREAARQVYIAIRQSG</sequence>
<feature type="domain" description="Exoribonuclease phosphorolytic" evidence="7">
    <location>
        <begin position="10"/>
        <end position="151"/>
    </location>
</feature>